<reference evidence="2 3" key="1">
    <citation type="submission" date="2024-01" db="EMBL/GenBank/DDBJ databases">
        <title>Genome assemblies of Stephania.</title>
        <authorList>
            <person name="Yang L."/>
        </authorList>
    </citation>
    <scope>NUCLEOTIDE SEQUENCE [LARGE SCALE GENOMIC DNA]</scope>
    <source>
        <strain evidence="2">QJT</strain>
        <tissue evidence="2">Leaf</tissue>
    </source>
</reference>
<evidence type="ECO:0000313" key="2">
    <source>
        <dbReference type="EMBL" id="KAK9095876.1"/>
    </source>
</evidence>
<feature type="region of interest" description="Disordered" evidence="1">
    <location>
        <begin position="243"/>
        <end position="269"/>
    </location>
</feature>
<evidence type="ECO:0000256" key="1">
    <source>
        <dbReference type="SAM" id="MobiDB-lite"/>
    </source>
</evidence>
<proteinExistence type="predicted"/>
<protein>
    <submittedName>
        <fullName evidence="2">Uncharacterized protein</fullName>
    </submittedName>
</protein>
<dbReference type="EMBL" id="JBBNAE010000009">
    <property type="protein sequence ID" value="KAK9095876.1"/>
    <property type="molecule type" value="Genomic_DNA"/>
</dbReference>
<keyword evidence="3" id="KW-1185">Reference proteome</keyword>
<gene>
    <name evidence="2" type="ORF">Sjap_021373</name>
</gene>
<dbReference type="AlphaFoldDB" id="A0AAP0EMB7"/>
<feature type="compositionally biased region" description="Acidic residues" evidence="1">
    <location>
        <begin position="257"/>
        <end position="269"/>
    </location>
</feature>
<name>A0AAP0EMB7_9MAGN</name>
<organism evidence="2 3">
    <name type="scientific">Stephania japonica</name>
    <dbReference type="NCBI Taxonomy" id="461633"/>
    <lineage>
        <taxon>Eukaryota</taxon>
        <taxon>Viridiplantae</taxon>
        <taxon>Streptophyta</taxon>
        <taxon>Embryophyta</taxon>
        <taxon>Tracheophyta</taxon>
        <taxon>Spermatophyta</taxon>
        <taxon>Magnoliopsida</taxon>
        <taxon>Ranunculales</taxon>
        <taxon>Menispermaceae</taxon>
        <taxon>Menispermoideae</taxon>
        <taxon>Cissampelideae</taxon>
        <taxon>Stephania</taxon>
    </lineage>
</organism>
<comment type="caution">
    <text evidence="2">The sequence shown here is derived from an EMBL/GenBank/DDBJ whole genome shotgun (WGS) entry which is preliminary data.</text>
</comment>
<dbReference type="Proteomes" id="UP001417504">
    <property type="component" value="Unassembled WGS sequence"/>
</dbReference>
<feature type="region of interest" description="Disordered" evidence="1">
    <location>
        <begin position="139"/>
        <end position="183"/>
    </location>
</feature>
<sequence length="269" mass="29818">MEVMITQKKVLVIIPVNDHTIRIVHVQVIHVQPCPHSLPRILCSKPSTSLRNTLTSRSPILPQIAIPFVVPPPSHVLPPLRLSVPISLQSWFNDDPATLQVYVAYLSMLPTPPAAGHVPYDTSPSPRHSTEHVFHSLRHLGKDTTPPSNHSAQHRPPLCSDHPVEHGSHSPSSSVPIPPHPSVLLAAHGGRVDLVKERDADRELIREMRQQHGRWEQALMERLGLNFIVDIFFQSSIPQVAPPVAPTHDDLDTVSESGDESEGIEDDYD</sequence>
<evidence type="ECO:0000313" key="3">
    <source>
        <dbReference type="Proteomes" id="UP001417504"/>
    </source>
</evidence>
<accession>A0AAP0EMB7</accession>